<evidence type="ECO:0000256" key="10">
    <source>
        <dbReference type="ARBA" id="ARBA00037538"/>
    </source>
</evidence>
<evidence type="ECO:0000256" key="6">
    <source>
        <dbReference type="ARBA" id="ARBA00022794"/>
    </source>
</evidence>
<feature type="region of interest" description="Disordered" evidence="13">
    <location>
        <begin position="1"/>
        <end position="30"/>
    </location>
</feature>
<dbReference type="InterPro" id="IPR047501">
    <property type="entry name" value="DD_CATIP"/>
</dbReference>
<evidence type="ECO:0000256" key="13">
    <source>
        <dbReference type="SAM" id="MobiDB-lite"/>
    </source>
</evidence>
<dbReference type="Pfam" id="PF21772">
    <property type="entry name" value="CATIP_N"/>
    <property type="match status" value="1"/>
</dbReference>
<feature type="compositionally biased region" description="Low complexity" evidence="13">
    <location>
        <begin position="1"/>
        <end position="11"/>
    </location>
</feature>
<dbReference type="Proteomes" id="UP001652624">
    <property type="component" value="Chromosome 7"/>
</dbReference>
<comment type="function">
    <text evidence="10">Plays a role in primary ciliogenesis by modulating actin polymerization.</text>
</comment>
<feature type="compositionally biased region" description="Basic residues" evidence="13">
    <location>
        <begin position="12"/>
        <end position="27"/>
    </location>
</feature>
<keyword evidence="8" id="KW-0206">Cytoskeleton</keyword>
<feature type="region of interest" description="Disordered" evidence="13">
    <location>
        <begin position="364"/>
        <end position="402"/>
    </location>
</feature>
<keyword evidence="7" id="KW-0472">Membrane</keyword>
<comment type="subcellular location">
    <subcellularLocation>
        <location evidence="2">Cell membrane</location>
    </subcellularLocation>
    <subcellularLocation>
        <location evidence="3">Cytoplasm</location>
        <location evidence="3">Cytoskeleton</location>
    </subcellularLocation>
    <subcellularLocation>
        <location evidence="1">Nucleus</location>
    </subcellularLocation>
</comment>
<evidence type="ECO:0000256" key="7">
    <source>
        <dbReference type="ARBA" id="ARBA00023136"/>
    </source>
</evidence>
<keyword evidence="6" id="KW-0970">Cilium biogenesis/degradation</keyword>
<dbReference type="InterPro" id="IPR048777">
    <property type="entry name" value="CATIP_N"/>
</dbReference>
<reference evidence="16" key="1">
    <citation type="submission" date="2025-08" db="UniProtKB">
        <authorList>
            <consortium name="RefSeq"/>
        </authorList>
    </citation>
    <scope>IDENTIFICATION</scope>
</reference>
<evidence type="ECO:0000256" key="3">
    <source>
        <dbReference type="ARBA" id="ARBA00004245"/>
    </source>
</evidence>
<protein>
    <recommendedName>
        <fullName evidence="12">Ciliogenesis-associated TTC17-interacting protein</fullName>
    </recommendedName>
</protein>
<evidence type="ECO:0000313" key="15">
    <source>
        <dbReference type="Proteomes" id="UP001652624"/>
    </source>
</evidence>
<comment type="similarity">
    <text evidence="11">Belongs to the CATIP family.</text>
</comment>
<evidence type="ECO:0000259" key="14">
    <source>
        <dbReference type="Pfam" id="PF21772"/>
    </source>
</evidence>
<evidence type="ECO:0000256" key="8">
    <source>
        <dbReference type="ARBA" id="ARBA00023212"/>
    </source>
</evidence>
<evidence type="ECO:0000256" key="11">
    <source>
        <dbReference type="ARBA" id="ARBA00037938"/>
    </source>
</evidence>
<evidence type="ECO:0000256" key="1">
    <source>
        <dbReference type="ARBA" id="ARBA00004123"/>
    </source>
</evidence>
<dbReference type="GeneID" id="103111453"/>
<evidence type="ECO:0000256" key="2">
    <source>
        <dbReference type="ARBA" id="ARBA00004236"/>
    </source>
</evidence>
<evidence type="ECO:0000256" key="12">
    <source>
        <dbReference type="ARBA" id="ARBA00039249"/>
    </source>
</evidence>
<proteinExistence type="inferred from homology"/>
<keyword evidence="9" id="KW-0539">Nucleus</keyword>
<keyword evidence="5" id="KW-0963">Cytoplasm</keyword>
<gene>
    <name evidence="16" type="primary">CATIP</name>
</gene>
<dbReference type="CDD" id="cd22973">
    <property type="entry name" value="DD_CATIP"/>
    <property type="match status" value="1"/>
</dbReference>
<accession>A0ABM3XM35</accession>
<feature type="compositionally biased region" description="Basic and acidic residues" evidence="13">
    <location>
        <begin position="391"/>
        <end position="402"/>
    </location>
</feature>
<evidence type="ECO:0000256" key="9">
    <source>
        <dbReference type="ARBA" id="ARBA00023242"/>
    </source>
</evidence>
<dbReference type="RefSeq" id="XP_060049886.1">
    <property type="nucleotide sequence ID" value="XM_060193903.1"/>
</dbReference>
<dbReference type="PANTHER" id="PTHR15505">
    <property type="entry name" value="RIIA DOMAIN-CONTAINING PROTEIN 1"/>
    <property type="match status" value="1"/>
</dbReference>
<organism evidence="15 16">
    <name type="scientific">Erinaceus europaeus</name>
    <name type="common">Western European hedgehog</name>
    <dbReference type="NCBI Taxonomy" id="9365"/>
    <lineage>
        <taxon>Eukaryota</taxon>
        <taxon>Metazoa</taxon>
        <taxon>Chordata</taxon>
        <taxon>Craniata</taxon>
        <taxon>Vertebrata</taxon>
        <taxon>Euteleostomi</taxon>
        <taxon>Mammalia</taxon>
        <taxon>Eutheria</taxon>
        <taxon>Laurasiatheria</taxon>
        <taxon>Eulipotyphla</taxon>
        <taxon>Erinaceidae</taxon>
        <taxon>Erinaceinae</taxon>
        <taxon>Erinaceus</taxon>
    </lineage>
</organism>
<evidence type="ECO:0000256" key="4">
    <source>
        <dbReference type="ARBA" id="ARBA00022475"/>
    </source>
</evidence>
<sequence>MFPKSGASASKAKAHHPAAKHHHHSGQKVRIPPHANAEAITFLRSLQLEELQKAVFSETLTMFSDIGEPQGELTIDVQRSRCSDEVGILTYCLFVHAFSRSVVDQVLCANTVQGNLSAQLEVIEQHSQEFIKFQTIPMERKVDLLKRDNQLTMTRYMKEDEDIKVEVTTFPCDTIAGFVSETANLVLLRVMAWRQTVPRNARFLALDTDGRLSYSTYQALGSQTIQVDHHEAEVFIVEQTVHSEDGIPVSCQFYLLPDGHLAKRVQVGSPGCCVLTTLPALREEDEMESRPVFEKKPLKWEEDVEFYSKFLDRKEELRLSHSSYKRQHPEAQALMSDFLLFLLLRQPADVVTFAAEFFGPFAQRHPPTPSLRSSHRPSPFRPLEPEPEPEPEPKPESDPPSG</sequence>
<feature type="domain" description="Ciliogenesis-associated TTC17-interacting protein N-terminal" evidence="14">
    <location>
        <begin position="38"/>
        <end position="270"/>
    </location>
</feature>
<keyword evidence="4" id="KW-1003">Cell membrane</keyword>
<dbReference type="PANTHER" id="PTHR15505:SF3">
    <property type="entry name" value="CILIOGENESIS-ASSOCIATED TTC17-INTERACTING PROTEIN"/>
    <property type="match status" value="1"/>
</dbReference>
<evidence type="ECO:0000256" key="5">
    <source>
        <dbReference type="ARBA" id="ARBA00022490"/>
    </source>
</evidence>
<evidence type="ECO:0000313" key="16">
    <source>
        <dbReference type="RefSeq" id="XP_060049886.1"/>
    </source>
</evidence>
<name>A0ABM3XM35_ERIEU</name>
<keyword evidence="15" id="KW-1185">Reference proteome</keyword>